<gene>
    <name evidence="1" type="ORF">RO3G_04168</name>
</gene>
<evidence type="ECO:0000313" key="2">
    <source>
        <dbReference type="Proteomes" id="UP000009138"/>
    </source>
</evidence>
<reference evidence="1 2" key="1">
    <citation type="journal article" date="2009" name="PLoS Genet.">
        <title>Genomic analysis of the basal lineage fungus Rhizopus oryzae reveals a whole-genome duplication.</title>
        <authorList>
            <person name="Ma L.-J."/>
            <person name="Ibrahim A.S."/>
            <person name="Skory C."/>
            <person name="Grabherr M.G."/>
            <person name="Burger G."/>
            <person name="Butler M."/>
            <person name="Elias M."/>
            <person name="Idnurm A."/>
            <person name="Lang B.F."/>
            <person name="Sone T."/>
            <person name="Abe A."/>
            <person name="Calvo S.E."/>
            <person name="Corrochano L.M."/>
            <person name="Engels R."/>
            <person name="Fu J."/>
            <person name="Hansberg W."/>
            <person name="Kim J.-M."/>
            <person name="Kodira C.D."/>
            <person name="Koehrsen M.J."/>
            <person name="Liu B."/>
            <person name="Miranda-Saavedra D."/>
            <person name="O'Leary S."/>
            <person name="Ortiz-Castellanos L."/>
            <person name="Poulter R."/>
            <person name="Rodriguez-Romero J."/>
            <person name="Ruiz-Herrera J."/>
            <person name="Shen Y.-Q."/>
            <person name="Zeng Q."/>
            <person name="Galagan J."/>
            <person name="Birren B.W."/>
            <person name="Cuomo C.A."/>
            <person name="Wickes B.L."/>
        </authorList>
    </citation>
    <scope>NUCLEOTIDE SEQUENCE [LARGE SCALE GENOMIC DNA]</scope>
    <source>
        <strain evidence="2">RA 99-880 / ATCC MYA-4621 / FGSC 9543 / NRRL 43880</strain>
    </source>
</reference>
<accession>I1BTD3</accession>
<dbReference type="VEuPathDB" id="FungiDB:RO3G_04168"/>
<dbReference type="AlphaFoldDB" id="I1BTD3"/>
<dbReference type="RefSeq" id="XP_067514859.1">
    <property type="nucleotide sequence ID" value="XM_067658758.1"/>
</dbReference>
<proteinExistence type="predicted"/>
<dbReference type="EMBL" id="CH476733">
    <property type="protein sequence ID" value="EIE79463.1"/>
    <property type="molecule type" value="Genomic_DNA"/>
</dbReference>
<evidence type="ECO:0000313" key="1">
    <source>
        <dbReference type="EMBL" id="EIE79463.1"/>
    </source>
</evidence>
<protein>
    <submittedName>
        <fullName evidence="1">Uncharacterized protein</fullName>
    </submittedName>
</protein>
<name>I1BTD3_RHIO9</name>
<sequence>MFKKALKALPENSEEQEEDFEFLQEIFRGFLRSYSAAQSSYDGEATFNSLLIYPFLEAVANGVTKLLALLITRTRSKLTLITIKECLVRWQF</sequence>
<keyword evidence="2" id="KW-1185">Reference proteome</keyword>
<dbReference type="InParanoid" id="I1BTD3"/>
<dbReference type="GeneID" id="93611139"/>
<dbReference type="Proteomes" id="UP000009138">
    <property type="component" value="Unassembled WGS sequence"/>
</dbReference>
<organism evidence="1 2">
    <name type="scientific">Rhizopus delemar (strain RA 99-880 / ATCC MYA-4621 / FGSC 9543 / NRRL 43880)</name>
    <name type="common">Mucormycosis agent</name>
    <name type="synonym">Rhizopus arrhizus var. delemar</name>
    <dbReference type="NCBI Taxonomy" id="246409"/>
    <lineage>
        <taxon>Eukaryota</taxon>
        <taxon>Fungi</taxon>
        <taxon>Fungi incertae sedis</taxon>
        <taxon>Mucoromycota</taxon>
        <taxon>Mucoromycotina</taxon>
        <taxon>Mucoromycetes</taxon>
        <taxon>Mucorales</taxon>
        <taxon>Mucorineae</taxon>
        <taxon>Rhizopodaceae</taxon>
        <taxon>Rhizopus</taxon>
    </lineage>
</organism>